<keyword evidence="6" id="KW-1133">Transmembrane helix</keyword>
<dbReference type="PROSITE" id="PS00136">
    <property type="entry name" value="SUBTILASE_ASP"/>
    <property type="match status" value="1"/>
</dbReference>
<dbReference type="RefSeq" id="WP_347299957.1">
    <property type="nucleotide sequence ID" value="NZ_CP142433.1"/>
</dbReference>
<keyword evidence="3 5" id="KW-0378">Hydrolase</keyword>
<dbReference type="InterPro" id="IPR022398">
    <property type="entry name" value="Peptidase_S8_His-AS"/>
</dbReference>
<dbReference type="InterPro" id="IPR000209">
    <property type="entry name" value="Peptidase_S8/S53_dom"/>
</dbReference>
<feature type="active site" description="Charge relay system" evidence="5">
    <location>
        <position position="145"/>
    </location>
</feature>
<dbReference type="Pfam" id="PF00082">
    <property type="entry name" value="Peptidase_S8"/>
    <property type="match status" value="1"/>
</dbReference>
<protein>
    <submittedName>
        <fullName evidence="9">S8 family serine peptidase</fullName>
    </submittedName>
</protein>
<dbReference type="EMBL" id="CP142433">
    <property type="protein sequence ID" value="XBC45476.1"/>
    <property type="molecule type" value="Genomic_DNA"/>
</dbReference>
<dbReference type="PANTHER" id="PTHR43806:SF11">
    <property type="entry name" value="CEREVISIN-RELATED"/>
    <property type="match status" value="1"/>
</dbReference>
<evidence type="ECO:0000256" key="2">
    <source>
        <dbReference type="ARBA" id="ARBA00022670"/>
    </source>
</evidence>
<feature type="chain" id="PRO_5044504469" evidence="7">
    <location>
        <begin position="36"/>
        <end position="636"/>
    </location>
</feature>
<reference evidence="9" key="1">
    <citation type="submission" date="2023-12" db="EMBL/GenBank/DDBJ databases">
        <title>Dolosigranulum savutii sp. nov. isolated from human upper respiratory samples collected in Botswana.</title>
        <authorList>
            <person name="Kelly M.S."/>
        </authorList>
    </citation>
    <scope>NUCLEOTIDE SEQUENCE</scope>
    <source>
        <strain evidence="9">MSK433</strain>
    </source>
</reference>
<gene>
    <name evidence="9" type="ORF">VUQ08_06320</name>
</gene>
<keyword evidence="6" id="KW-0472">Membrane</keyword>
<accession>A0AB74TRH3</accession>
<keyword evidence="6" id="KW-0812">Transmembrane</keyword>
<evidence type="ECO:0000256" key="4">
    <source>
        <dbReference type="ARBA" id="ARBA00022825"/>
    </source>
</evidence>
<dbReference type="AlphaFoldDB" id="A0AB74TRH3"/>
<evidence type="ECO:0000256" key="3">
    <source>
        <dbReference type="ARBA" id="ARBA00022801"/>
    </source>
</evidence>
<dbReference type="PROSITE" id="PS51892">
    <property type="entry name" value="SUBTILASE"/>
    <property type="match status" value="1"/>
</dbReference>
<evidence type="ECO:0000256" key="7">
    <source>
        <dbReference type="SAM" id="SignalP"/>
    </source>
</evidence>
<sequence>MSKKCRPALSRIFSFCCLLIITIVLLRPASEPVHAAEDVQLIVEYDHVDNMPNEDQLPPQVTQVHTSRYTPTRALTIPKQYIHLLRSDAHIKSIRPNQTVTPLETDNTKLTPSISNYPWNLQAIGADIAHQQGITGKGVNIAVVDTGFYIDHPNITFAGGASIFNDDPWTNDHMGHGTHVAGIIAAAADSEFPGVAPDVNLYGVKVYHKDVLDADNTPSTTVHNLTEGIYAAMRQGVDIIVVSSGFQGEDEGMRQAVQQATEQGMVIYSASGNGQPAVDYPAAYPDVISITSIDQFRHGASDIIAGSENDLTAPGVEITSLSSPDSVYGYPYATLSGSSQATPHAAGITALLMQKYQITAAEATERLLEQAEDLGDEEHFGHGLVQFLAPEDRKQTNNTDHNSSHTDAATKEPSELYWAEPTAQGTRSFLADEYFTQVQAQGILALTYTDTGLDTLRLTEAQVRTMKSRQLTLRFYLNDIEWDVPAEALDVGEAIFKFTDVTTHDAIETASAQSTVVKFEIQQNGAPKTTFTQPMTYRFLAQDNWDDGTDIYILDNEQNWTALDAEHSGHYLQRTTNQTGTFAVFNTKDINNTTPAQSTPASPTATRTLWIIMGISTLVLAGLIIIMKHWINPRQQ</sequence>
<dbReference type="Gene3D" id="3.40.50.200">
    <property type="entry name" value="Peptidase S8/S53 domain"/>
    <property type="match status" value="1"/>
</dbReference>
<dbReference type="GO" id="GO:0006508">
    <property type="term" value="P:proteolysis"/>
    <property type="evidence" value="ECO:0007669"/>
    <property type="project" value="UniProtKB-KW"/>
</dbReference>
<comment type="similarity">
    <text evidence="1 5">Belongs to the peptidase S8 family.</text>
</comment>
<proteinExistence type="inferred from homology"/>
<dbReference type="InterPro" id="IPR023827">
    <property type="entry name" value="Peptidase_S8_Asp-AS"/>
</dbReference>
<evidence type="ECO:0000256" key="6">
    <source>
        <dbReference type="SAM" id="Phobius"/>
    </source>
</evidence>
<organism evidence="9">
    <name type="scientific">Dolosigranulum savutiense</name>
    <dbReference type="NCBI Taxonomy" id="3110288"/>
    <lineage>
        <taxon>Bacteria</taxon>
        <taxon>Bacillati</taxon>
        <taxon>Bacillota</taxon>
        <taxon>Bacilli</taxon>
        <taxon>Lactobacillales</taxon>
        <taxon>Carnobacteriaceae</taxon>
        <taxon>Dolosigranulum</taxon>
    </lineage>
</organism>
<keyword evidence="2 5" id="KW-0645">Protease</keyword>
<dbReference type="InterPro" id="IPR036852">
    <property type="entry name" value="Peptidase_S8/S53_dom_sf"/>
</dbReference>
<feature type="active site" description="Charge relay system" evidence="5">
    <location>
        <position position="176"/>
    </location>
</feature>
<evidence type="ECO:0000256" key="5">
    <source>
        <dbReference type="PROSITE-ProRule" id="PRU01240"/>
    </source>
</evidence>
<feature type="transmembrane region" description="Helical" evidence="6">
    <location>
        <begin position="608"/>
        <end position="627"/>
    </location>
</feature>
<name>A0AB74TRH3_9LACT</name>
<dbReference type="SUPFAM" id="SSF52743">
    <property type="entry name" value="Subtilisin-like"/>
    <property type="match status" value="1"/>
</dbReference>
<evidence type="ECO:0000259" key="8">
    <source>
        <dbReference type="Pfam" id="PF00082"/>
    </source>
</evidence>
<dbReference type="PANTHER" id="PTHR43806">
    <property type="entry name" value="PEPTIDASE S8"/>
    <property type="match status" value="1"/>
</dbReference>
<feature type="signal peptide" evidence="7">
    <location>
        <begin position="1"/>
        <end position="35"/>
    </location>
</feature>
<feature type="active site" description="Charge relay system" evidence="5">
    <location>
        <position position="339"/>
    </location>
</feature>
<dbReference type="InterPro" id="IPR015500">
    <property type="entry name" value="Peptidase_S8_subtilisin-rel"/>
</dbReference>
<keyword evidence="4 5" id="KW-0720">Serine protease</keyword>
<dbReference type="PRINTS" id="PR00723">
    <property type="entry name" value="SUBTILISIN"/>
</dbReference>
<keyword evidence="7" id="KW-0732">Signal</keyword>
<dbReference type="InterPro" id="IPR050131">
    <property type="entry name" value="Peptidase_S8_subtilisin-like"/>
</dbReference>
<dbReference type="GO" id="GO:0004252">
    <property type="term" value="F:serine-type endopeptidase activity"/>
    <property type="evidence" value="ECO:0007669"/>
    <property type="project" value="UniProtKB-UniRule"/>
</dbReference>
<evidence type="ECO:0000256" key="1">
    <source>
        <dbReference type="ARBA" id="ARBA00011073"/>
    </source>
</evidence>
<evidence type="ECO:0000313" key="9">
    <source>
        <dbReference type="EMBL" id="XBC45476.1"/>
    </source>
</evidence>
<feature type="domain" description="Peptidase S8/S53" evidence="8">
    <location>
        <begin position="136"/>
        <end position="383"/>
    </location>
</feature>
<dbReference type="PROSITE" id="PS00137">
    <property type="entry name" value="SUBTILASE_HIS"/>
    <property type="match status" value="1"/>
</dbReference>